<name>A0A167N0Q5_CALVF</name>
<keyword evidence="4" id="KW-1185">Reference proteome</keyword>
<evidence type="ECO:0000313" key="4">
    <source>
        <dbReference type="Proteomes" id="UP000076738"/>
    </source>
</evidence>
<organism evidence="3 4">
    <name type="scientific">Calocera viscosa (strain TUFC12733)</name>
    <dbReference type="NCBI Taxonomy" id="1330018"/>
    <lineage>
        <taxon>Eukaryota</taxon>
        <taxon>Fungi</taxon>
        <taxon>Dikarya</taxon>
        <taxon>Basidiomycota</taxon>
        <taxon>Agaricomycotina</taxon>
        <taxon>Dacrymycetes</taxon>
        <taxon>Dacrymycetales</taxon>
        <taxon>Dacrymycetaceae</taxon>
        <taxon>Calocera</taxon>
    </lineage>
</organism>
<dbReference type="AlphaFoldDB" id="A0A167N0Q5"/>
<gene>
    <name evidence="3" type="ORF">CALVIDRAFT_526782</name>
</gene>
<dbReference type="EMBL" id="KV417280">
    <property type="protein sequence ID" value="KZO97226.1"/>
    <property type="molecule type" value="Genomic_DNA"/>
</dbReference>
<feature type="compositionally biased region" description="Low complexity" evidence="1">
    <location>
        <begin position="167"/>
        <end position="200"/>
    </location>
</feature>
<sequence>MRYGNGGKLAFSDPCIIALDEDRSPASITLAAPALERRSPPPSPSFTYIPDNITNCQPAILKWTVTTPPYALSIAPNYPVLDSPFVQTFSGLQAAEYIWTPAYTNTEVIAYLEVADGVGQTSGQSNALVNDAGQGACMQGSSSSSTTGAGGSTSAGGGSRTPPGPAPSSTLPASGNGSSSSSSSPPGISQSSVPTAAGAAGDSGGDGQTDHGTIIGSVIAGVFTFAGGVVAALILKRWRERRRAAAGRVVEENEMRQRIAQGSDTDEEG</sequence>
<reference evidence="3 4" key="1">
    <citation type="journal article" date="2016" name="Mol. Biol. Evol.">
        <title>Comparative Genomics of Early-Diverging Mushroom-Forming Fungi Provides Insights into the Origins of Lignocellulose Decay Capabilities.</title>
        <authorList>
            <person name="Nagy L.G."/>
            <person name="Riley R."/>
            <person name="Tritt A."/>
            <person name="Adam C."/>
            <person name="Daum C."/>
            <person name="Floudas D."/>
            <person name="Sun H."/>
            <person name="Yadav J.S."/>
            <person name="Pangilinan J."/>
            <person name="Larsson K.H."/>
            <person name="Matsuura K."/>
            <person name="Barry K."/>
            <person name="Labutti K."/>
            <person name="Kuo R."/>
            <person name="Ohm R.A."/>
            <person name="Bhattacharya S.S."/>
            <person name="Shirouzu T."/>
            <person name="Yoshinaga Y."/>
            <person name="Martin F.M."/>
            <person name="Grigoriev I.V."/>
            <person name="Hibbett D.S."/>
        </authorList>
    </citation>
    <scope>NUCLEOTIDE SEQUENCE [LARGE SCALE GENOMIC DNA]</scope>
    <source>
        <strain evidence="3 4">TUFC12733</strain>
    </source>
</reference>
<proteinExistence type="predicted"/>
<evidence type="ECO:0000256" key="1">
    <source>
        <dbReference type="SAM" id="MobiDB-lite"/>
    </source>
</evidence>
<accession>A0A167N0Q5</accession>
<protein>
    <submittedName>
        <fullName evidence="3">Uncharacterized protein</fullName>
    </submittedName>
</protein>
<feature type="transmembrane region" description="Helical" evidence="2">
    <location>
        <begin position="214"/>
        <end position="235"/>
    </location>
</feature>
<feature type="compositionally biased region" description="Gly residues" evidence="1">
    <location>
        <begin position="148"/>
        <end position="159"/>
    </location>
</feature>
<evidence type="ECO:0000313" key="3">
    <source>
        <dbReference type="EMBL" id="KZO97226.1"/>
    </source>
</evidence>
<keyword evidence="2" id="KW-0472">Membrane</keyword>
<evidence type="ECO:0000256" key="2">
    <source>
        <dbReference type="SAM" id="Phobius"/>
    </source>
</evidence>
<keyword evidence="2" id="KW-1133">Transmembrane helix</keyword>
<dbReference type="Proteomes" id="UP000076738">
    <property type="component" value="Unassembled WGS sequence"/>
</dbReference>
<keyword evidence="2" id="KW-0812">Transmembrane</keyword>
<feature type="region of interest" description="Disordered" evidence="1">
    <location>
        <begin position="134"/>
        <end position="208"/>
    </location>
</feature>